<dbReference type="AlphaFoldDB" id="A0A6N2TPQ1"/>
<name>A0A6N2TPQ1_9FIRM</name>
<reference evidence="2" key="1">
    <citation type="submission" date="2019-11" db="EMBL/GenBank/DDBJ databases">
        <authorList>
            <person name="Feng L."/>
        </authorList>
    </citation>
    <scope>NUCLEOTIDE SEQUENCE</scope>
    <source>
        <strain evidence="2">BgluceraseaLFYP119</strain>
    </source>
</reference>
<dbReference type="RefSeq" id="WP_156354017.1">
    <property type="nucleotide sequence ID" value="NZ_CACRST010000014.1"/>
</dbReference>
<proteinExistence type="predicted"/>
<sequence length="487" mass="56637">MKLSMWMIANQMTELDVKLEISEDAPAVLNSARLAYATNCVHVYQENDYVVCDGEGDRIYIYDMDVTRAFELVQSVFDAYEDWITLIREEAGRQDYQKAIDTAWRMVKNPMVLFDANNKVLGMTSAYGEHDLDSEWAYLSRYGYSSLNAINMIKYTSGNSEFYSHRNINYLLPPNNLITLEGISYCIYVNHIICGRINLMAKERALNPGDSQLLEKIAEVLQASIGMYTLKDAGSSMNNVFLDLMLDKAYDKTKLQMQMDYQGWTGEETYYVTVIRFTDTSDPELEARHINSLFRMLIQNLTDVCIHICENELILLSSRNLAKETDSCMLFRNLVIHNPVQIGFSLPDYNGILEISRFYRQAEYVLERNSRLLKPKAMQYFENMAEEYILTAAVSVEDKKMACMPEILRLWQEKQKGSEMFRTLFCFLKNERSISNTSSELFLHRNTTVYRIKKIQENLNLDLDDPDIRNYCYLSMLFLKAYDDLCE</sequence>
<organism evidence="2">
    <name type="scientific">Blautia glucerasea</name>
    <dbReference type="NCBI Taxonomy" id="536633"/>
    <lineage>
        <taxon>Bacteria</taxon>
        <taxon>Bacillati</taxon>
        <taxon>Bacillota</taxon>
        <taxon>Clostridia</taxon>
        <taxon>Lachnospirales</taxon>
        <taxon>Lachnospiraceae</taxon>
        <taxon>Blautia</taxon>
    </lineage>
</organism>
<evidence type="ECO:0000313" key="2">
    <source>
        <dbReference type="EMBL" id="VYT07377.1"/>
    </source>
</evidence>
<dbReference type="PANTHER" id="PTHR33744">
    <property type="entry name" value="CARBOHYDRATE DIACID REGULATOR"/>
    <property type="match status" value="1"/>
</dbReference>
<protein>
    <submittedName>
        <fullName evidence="2">Carbohydrate diacid transcriptional activator CdaR</fullName>
    </submittedName>
</protein>
<dbReference type="PANTHER" id="PTHR33744:SF15">
    <property type="entry name" value="CARBOHYDRATE DIACID REGULATOR"/>
    <property type="match status" value="1"/>
</dbReference>
<dbReference type="InterPro" id="IPR025736">
    <property type="entry name" value="PucR_C-HTH_dom"/>
</dbReference>
<dbReference type="InterPro" id="IPR051448">
    <property type="entry name" value="CdaR-like_regulators"/>
</dbReference>
<dbReference type="InterPro" id="IPR042070">
    <property type="entry name" value="PucR_C-HTH_sf"/>
</dbReference>
<feature type="domain" description="PucR C-terminal helix-turn-helix" evidence="1">
    <location>
        <begin position="422"/>
        <end position="476"/>
    </location>
</feature>
<evidence type="ECO:0000259" key="1">
    <source>
        <dbReference type="Pfam" id="PF13556"/>
    </source>
</evidence>
<gene>
    <name evidence="2" type="ORF">BGLFYP119_01697</name>
</gene>
<accession>A0A6N2TPQ1</accession>
<dbReference type="EMBL" id="CACRST010000014">
    <property type="protein sequence ID" value="VYT07377.1"/>
    <property type="molecule type" value="Genomic_DNA"/>
</dbReference>
<dbReference type="Gene3D" id="1.10.10.2840">
    <property type="entry name" value="PucR C-terminal helix-turn-helix domain"/>
    <property type="match status" value="1"/>
</dbReference>
<dbReference type="Pfam" id="PF13556">
    <property type="entry name" value="HTH_30"/>
    <property type="match status" value="1"/>
</dbReference>